<dbReference type="Gene3D" id="2.60.40.10">
    <property type="entry name" value="Immunoglobulins"/>
    <property type="match status" value="2"/>
</dbReference>
<dbReference type="GO" id="GO:0008201">
    <property type="term" value="F:heparin binding"/>
    <property type="evidence" value="ECO:0007669"/>
    <property type="project" value="TreeGrafter"/>
</dbReference>
<keyword evidence="2" id="KW-0812">Transmembrane</keyword>
<dbReference type="GO" id="GO:0005615">
    <property type="term" value="C:extracellular space"/>
    <property type="evidence" value="ECO:0007669"/>
    <property type="project" value="TreeGrafter"/>
</dbReference>
<dbReference type="GO" id="GO:0031012">
    <property type="term" value="C:extracellular matrix"/>
    <property type="evidence" value="ECO:0007669"/>
    <property type="project" value="TreeGrafter"/>
</dbReference>
<keyword evidence="6" id="KW-1185">Reference proteome</keyword>
<sequence>MIFFPCKVGNGTVASVRNLEPNTDYYFRISYRIPGEGGIMLEGPLSEVALHRTGMPAPSGGCEQDGQHFDEGHIVVQNCDSACECLLGSWICRPRGCPPGPDTMVNPINCKEVPHPDDPECCSVIRCVEGPNNPFNPASCQREGEEVHEHGDTYYYGCNELCYCDNGQEFCSSRCPDPGTMIPDESTCPSPVLNSPKEGECCPYWSCPAPVNSCEINGNTYEDGEYFDLGCSMRCQCLQSEVTCVPRCPPYEVPYLHNCANPRKVHIPGECCWQWECEEERDSCIIAGEHENITLAHGQEYDDGCETVCRCNHGLLECIPYCVEPSLPLPTPLCPHPVVTKLREGDCCKVIACHDLEEESPNVVRDVSLYAFNATSITVAFSPPQNPDLVSVSNGYIIHYTNRASGDNEVSQWEKLKQSFPSGVTIEGRIIIDIGNLQRDSTYYVQIQVSLPENIPIRWPHTTPNTDTIVVTTTEGQPQQCTFKSQVYMHDEEFSDGCAALCHCRSGRTVCRERCPSTLLIPSEQCKNPQLVVVKNECCPQWRCFPADGGCSHNDKNLREGWMEWRDSCDMRCSCRKGKVSCYNICSASPRDRPNCPYAVQTQVADTCVKNGSAIYSSFTDHPSIQSLSFPLSSLTLEIEAVNISTNNVTILWPKLSDKQRQYIQLLSLNIVTYHTAGTSGLLPEIPKYTLLNLKPDRSYVVMLVVLLGQDPTDSMIHLQSNKLEVHTSNLPDMITNSIQYVFSSFLKSCPQILQFQLFLVELEVSKVTRTSVTVHWQSLPLPLTKSIALWVLNVTNKESNELVWSGEIGGPALTFTINELKPDVYYIQLFGLADNGTLVLISKKVQVSLLQRGPHPGTMHRKAVRAVLGIFFFLVILLIPVVIYMYCKVKSRYHNQYNVYARSNTIKYNNDSTYEHIYEESTPQNLTEVTGGSEDNLLEPIRRDSEAGLLER</sequence>
<feature type="domain" description="VWFC" evidence="3">
    <location>
        <begin position="212"/>
        <end position="278"/>
    </location>
</feature>
<evidence type="ECO:0000259" key="3">
    <source>
        <dbReference type="PROSITE" id="PS50184"/>
    </source>
</evidence>
<feature type="transmembrane region" description="Helical" evidence="2">
    <location>
        <begin position="864"/>
        <end position="887"/>
    </location>
</feature>
<dbReference type="PROSITE" id="PS50853">
    <property type="entry name" value="FN3"/>
    <property type="match status" value="1"/>
</dbReference>
<dbReference type="OrthoDB" id="365605at2759"/>
<evidence type="ECO:0000313" key="5">
    <source>
        <dbReference type="EMBL" id="PIK57546.1"/>
    </source>
</evidence>
<proteinExistence type="predicted"/>
<dbReference type="SMART" id="SM00060">
    <property type="entry name" value="FN3"/>
    <property type="match status" value="3"/>
</dbReference>
<protein>
    <submittedName>
        <fullName evidence="5">Putative epidermal cell surface receptor</fullName>
    </submittedName>
</protein>
<dbReference type="GO" id="GO:0005178">
    <property type="term" value="F:integrin binding"/>
    <property type="evidence" value="ECO:0007669"/>
    <property type="project" value="TreeGrafter"/>
</dbReference>
<feature type="domain" description="VWFC" evidence="3">
    <location>
        <begin position="479"/>
        <end position="545"/>
    </location>
</feature>
<dbReference type="PROSITE" id="PS01208">
    <property type="entry name" value="VWFC_1"/>
    <property type="match status" value="2"/>
</dbReference>
<organism evidence="5 6">
    <name type="scientific">Stichopus japonicus</name>
    <name type="common">Sea cucumber</name>
    <dbReference type="NCBI Taxonomy" id="307972"/>
    <lineage>
        <taxon>Eukaryota</taxon>
        <taxon>Metazoa</taxon>
        <taxon>Echinodermata</taxon>
        <taxon>Eleutherozoa</taxon>
        <taxon>Echinozoa</taxon>
        <taxon>Holothuroidea</taxon>
        <taxon>Aspidochirotacea</taxon>
        <taxon>Aspidochirotida</taxon>
        <taxon>Stichopodidae</taxon>
        <taxon>Apostichopus</taxon>
    </lineage>
</organism>
<evidence type="ECO:0000259" key="4">
    <source>
        <dbReference type="PROSITE" id="PS50853"/>
    </source>
</evidence>
<evidence type="ECO:0000256" key="2">
    <source>
        <dbReference type="SAM" id="Phobius"/>
    </source>
</evidence>
<dbReference type="SMART" id="SM00214">
    <property type="entry name" value="VWC"/>
    <property type="match status" value="6"/>
</dbReference>
<feature type="domain" description="VWFC" evidence="3">
    <location>
        <begin position="60"/>
        <end position="128"/>
    </location>
</feature>
<dbReference type="InterPro" id="IPR036116">
    <property type="entry name" value="FN3_sf"/>
</dbReference>
<dbReference type="InterPro" id="IPR013783">
    <property type="entry name" value="Ig-like_fold"/>
</dbReference>
<keyword evidence="1" id="KW-0732">Signal</keyword>
<feature type="domain" description="Fibronectin type-III" evidence="4">
    <location>
        <begin position="363"/>
        <end position="476"/>
    </location>
</feature>
<dbReference type="SUPFAM" id="SSF49265">
    <property type="entry name" value="Fibronectin type III"/>
    <property type="match status" value="2"/>
</dbReference>
<keyword evidence="2" id="KW-1133">Transmembrane helix</keyword>
<keyword evidence="2" id="KW-0472">Membrane</keyword>
<dbReference type="PANTHER" id="PTHR11348">
    <property type="entry name" value="CONNECTIVE TISSUE GROWTH FACTOR-RELATED"/>
    <property type="match status" value="1"/>
</dbReference>
<evidence type="ECO:0000256" key="1">
    <source>
        <dbReference type="ARBA" id="ARBA00022729"/>
    </source>
</evidence>
<dbReference type="GO" id="GO:0007165">
    <property type="term" value="P:signal transduction"/>
    <property type="evidence" value="ECO:0007669"/>
    <property type="project" value="TreeGrafter"/>
</dbReference>
<evidence type="ECO:0000313" key="6">
    <source>
        <dbReference type="Proteomes" id="UP000230750"/>
    </source>
</evidence>
<dbReference type="AlphaFoldDB" id="A0A2G8LBA6"/>
<dbReference type="GO" id="GO:0045597">
    <property type="term" value="P:positive regulation of cell differentiation"/>
    <property type="evidence" value="ECO:0007669"/>
    <property type="project" value="TreeGrafter"/>
</dbReference>
<keyword evidence="5" id="KW-0675">Receptor</keyword>
<dbReference type="CDD" id="cd00063">
    <property type="entry name" value="FN3"/>
    <property type="match status" value="2"/>
</dbReference>
<dbReference type="PANTHER" id="PTHR11348:SF17">
    <property type="entry name" value="CCN"/>
    <property type="match status" value="1"/>
</dbReference>
<dbReference type="EMBL" id="MRZV01000139">
    <property type="protein sequence ID" value="PIK57546.1"/>
    <property type="molecule type" value="Genomic_DNA"/>
</dbReference>
<gene>
    <name evidence="5" type="ORF">BSL78_05537</name>
</gene>
<feature type="domain" description="VWFC" evidence="3">
    <location>
        <begin position="138"/>
        <end position="208"/>
    </location>
</feature>
<dbReference type="InterPro" id="IPR050941">
    <property type="entry name" value="CCN"/>
</dbReference>
<dbReference type="PROSITE" id="PS50184">
    <property type="entry name" value="VWFC_2"/>
    <property type="match status" value="4"/>
</dbReference>
<accession>A0A2G8LBA6</accession>
<dbReference type="SUPFAM" id="SSF57603">
    <property type="entry name" value="FnI-like domain"/>
    <property type="match status" value="2"/>
</dbReference>
<name>A0A2G8LBA6_STIJA</name>
<reference evidence="5 6" key="1">
    <citation type="journal article" date="2017" name="PLoS Biol.">
        <title>The sea cucumber genome provides insights into morphological evolution and visceral regeneration.</title>
        <authorList>
            <person name="Zhang X."/>
            <person name="Sun L."/>
            <person name="Yuan J."/>
            <person name="Sun Y."/>
            <person name="Gao Y."/>
            <person name="Zhang L."/>
            <person name="Li S."/>
            <person name="Dai H."/>
            <person name="Hamel J.F."/>
            <person name="Liu C."/>
            <person name="Yu Y."/>
            <person name="Liu S."/>
            <person name="Lin W."/>
            <person name="Guo K."/>
            <person name="Jin S."/>
            <person name="Xu P."/>
            <person name="Storey K.B."/>
            <person name="Huan P."/>
            <person name="Zhang T."/>
            <person name="Zhou Y."/>
            <person name="Zhang J."/>
            <person name="Lin C."/>
            <person name="Li X."/>
            <person name="Xing L."/>
            <person name="Huo D."/>
            <person name="Sun M."/>
            <person name="Wang L."/>
            <person name="Mercier A."/>
            <person name="Li F."/>
            <person name="Yang H."/>
            <person name="Xiang J."/>
        </authorList>
    </citation>
    <scope>NUCLEOTIDE SEQUENCE [LARGE SCALE GENOMIC DNA]</scope>
    <source>
        <strain evidence="5">Shaxun</strain>
        <tissue evidence="5">Muscle</tissue>
    </source>
</reference>
<dbReference type="STRING" id="307972.A0A2G8LBA6"/>
<dbReference type="GO" id="GO:0007155">
    <property type="term" value="P:cell adhesion"/>
    <property type="evidence" value="ECO:0007669"/>
    <property type="project" value="TreeGrafter"/>
</dbReference>
<dbReference type="InterPro" id="IPR001007">
    <property type="entry name" value="VWF_dom"/>
</dbReference>
<comment type="caution">
    <text evidence="5">The sequence shown here is derived from an EMBL/GenBank/DDBJ whole genome shotgun (WGS) entry which is preliminary data.</text>
</comment>
<dbReference type="InterPro" id="IPR003961">
    <property type="entry name" value="FN3_dom"/>
</dbReference>
<dbReference type="Proteomes" id="UP000230750">
    <property type="component" value="Unassembled WGS sequence"/>
</dbReference>